<dbReference type="Pfam" id="PF05685">
    <property type="entry name" value="Uma2"/>
    <property type="match status" value="1"/>
</dbReference>
<dbReference type="eggNOG" id="COG4636">
    <property type="taxonomic scope" value="Bacteria"/>
</dbReference>
<accession>Q0G257</accession>
<name>Q0G257_9HYPH</name>
<reference evidence="2 3" key="1">
    <citation type="journal article" date="2010" name="J. Bacteriol.">
        <title>Genome sequence of Fulvimarina pelagi HTCC2506T, a Mn(II)-oxidizing alphaproteobacterium possessing an aerobic anoxygenic photosynthetic gene cluster and Xanthorhodopsin.</title>
        <authorList>
            <person name="Kang I."/>
            <person name="Oh H.M."/>
            <person name="Lim S.I."/>
            <person name="Ferriera S."/>
            <person name="Giovannoni S.J."/>
            <person name="Cho J.C."/>
        </authorList>
    </citation>
    <scope>NUCLEOTIDE SEQUENCE [LARGE SCALE GENOMIC DNA]</scope>
    <source>
        <strain evidence="2 3">HTCC2506</strain>
    </source>
</reference>
<protein>
    <recommendedName>
        <fullName evidence="1">Putative restriction endonuclease domain-containing protein</fullName>
    </recommendedName>
</protein>
<dbReference type="InterPro" id="IPR012296">
    <property type="entry name" value="Nuclease_put_TT1808"/>
</dbReference>
<dbReference type="PANTHER" id="PTHR36558">
    <property type="entry name" value="GLR1098 PROTEIN"/>
    <property type="match status" value="1"/>
</dbReference>
<sequence>MGLPAQSVPVHSASAGFDDFVASRPDEEAWELIGGLFVMQAQPTIPHSVIASNVERLLNDGISTSGLDLIACREVMIDMSEAGIVGGGNYVPDVAVLDEADLLEGLSRTGNCLLAVEVVSPSDLRILTGTNRPKIDVKMEGYRNLPPCRAIITVDQSELLVEVARRTEQGWSVTRHDAPEDEIVLADFGLRCTVADIYSRTPALRNALGSDPKP</sequence>
<dbReference type="InterPro" id="IPR008538">
    <property type="entry name" value="Uma2"/>
</dbReference>
<proteinExistence type="predicted"/>
<organism evidence="2 3">
    <name type="scientific">Fulvimarina pelagi HTCC2506</name>
    <dbReference type="NCBI Taxonomy" id="314231"/>
    <lineage>
        <taxon>Bacteria</taxon>
        <taxon>Pseudomonadati</taxon>
        <taxon>Pseudomonadota</taxon>
        <taxon>Alphaproteobacteria</taxon>
        <taxon>Hyphomicrobiales</taxon>
        <taxon>Aurantimonadaceae</taxon>
        <taxon>Fulvimarina</taxon>
    </lineage>
</organism>
<evidence type="ECO:0000313" key="2">
    <source>
        <dbReference type="EMBL" id="EAU41341.1"/>
    </source>
</evidence>
<gene>
    <name evidence="2" type="ORF">FP2506_01200</name>
</gene>
<comment type="caution">
    <text evidence="2">The sequence shown here is derived from an EMBL/GenBank/DDBJ whole genome shotgun (WGS) entry which is preliminary data.</text>
</comment>
<dbReference type="AlphaFoldDB" id="Q0G257"/>
<dbReference type="SUPFAM" id="SSF52980">
    <property type="entry name" value="Restriction endonuclease-like"/>
    <property type="match status" value="1"/>
</dbReference>
<dbReference type="HOGENOM" id="CLU_076312_6_1_5"/>
<evidence type="ECO:0000259" key="1">
    <source>
        <dbReference type="Pfam" id="PF05685"/>
    </source>
</evidence>
<feature type="domain" description="Putative restriction endonuclease" evidence="1">
    <location>
        <begin position="18"/>
        <end position="194"/>
    </location>
</feature>
<dbReference type="PANTHER" id="PTHR36558:SF1">
    <property type="entry name" value="RESTRICTION ENDONUCLEASE DOMAIN-CONTAINING PROTEIN-RELATED"/>
    <property type="match status" value="1"/>
</dbReference>
<dbReference type="Gene3D" id="3.90.1570.10">
    <property type="entry name" value="tt1808, chain A"/>
    <property type="match status" value="1"/>
</dbReference>
<evidence type="ECO:0000313" key="3">
    <source>
        <dbReference type="Proteomes" id="UP000004310"/>
    </source>
</evidence>
<dbReference type="CDD" id="cd06260">
    <property type="entry name" value="DUF820-like"/>
    <property type="match status" value="1"/>
</dbReference>
<dbReference type="RefSeq" id="WP_007065390.1">
    <property type="nucleotide sequence ID" value="NZ_DS022272.1"/>
</dbReference>
<dbReference type="EMBL" id="AATP01000003">
    <property type="protein sequence ID" value="EAU41341.1"/>
    <property type="molecule type" value="Genomic_DNA"/>
</dbReference>
<dbReference type="InterPro" id="IPR011335">
    <property type="entry name" value="Restrct_endonuc-II-like"/>
</dbReference>
<dbReference type="Proteomes" id="UP000004310">
    <property type="component" value="Unassembled WGS sequence"/>
</dbReference>
<dbReference type="STRING" id="217511.GCA_001463845_02177"/>
<keyword evidence="3" id="KW-1185">Reference proteome</keyword>